<dbReference type="EMBL" id="SJPL01000002">
    <property type="protein sequence ID" value="TWT65860.1"/>
    <property type="molecule type" value="Genomic_DNA"/>
</dbReference>
<evidence type="ECO:0000313" key="9">
    <source>
        <dbReference type="Proteomes" id="UP000317238"/>
    </source>
</evidence>
<sequence>MFLTILALLAGGVLLVLGGELVVRGASQLAFAARLSPLFVGLTVVSFGTSAPELAVSVLTALQGQADITVGNVIGSNLFNLLMIVGLSAAFVPLEVRSQVVKFDLPVMIAAAVLMYLLSDNLNLSRIDGCVLLVFLFVYFTVSFRLGRRQFESDAARDTSQTDSDDSDAAAPVDDPSSPLVWRVIKNLLILAVGITLLVVGCRLFVDASVSVAQRFGMSEALIGLTIVSVGTSLPELVTSVMASLKGQRSIAIGNAVGSTTLNILAVLGVTAVVAPAGIPVAEKLFASDLPMMIGSCVLIWPLFATSKRVSRLEGLFLLLVYAAYMAYLIYQQVSQNAVAVPA</sequence>
<dbReference type="InterPro" id="IPR004837">
    <property type="entry name" value="NaCa_Exmemb"/>
</dbReference>
<keyword evidence="2 6" id="KW-0812">Transmembrane</keyword>
<evidence type="ECO:0000256" key="4">
    <source>
        <dbReference type="ARBA" id="ARBA00023136"/>
    </source>
</evidence>
<feature type="transmembrane region" description="Helical" evidence="6">
    <location>
        <begin position="257"/>
        <end position="279"/>
    </location>
</feature>
<keyword evidence="4 6" id="KW-0472">Membrane</keyword>
<feature type="transmembrane region" description="Helical" evidence="6">
    <location>
        <begin position="188"/>
        <end position="206"/>
    </location>
</feature>
<reference evidence="8 9" key="1">
    <citation type="submission" date="2019-02" db="EMBL/GenBank/DDBJ databases">
        <title>Deep-cultivation of Planctomycetes and their phenomic and genomic characterization uncovers novel biology.</title>
        <authorList>
            <person name="Wiegand S."/>
            <person name="Jogler M."/>
            <person name="Boedeker C."/>
            <person name="Pinto D."/>
            <person name="Vollmers J."/>
            <person name="Rivas-Marin E."/>
            <person name="Kohn T."/>
            <person name="Peeters S.H."/>
            <person name="Heuer A."/>
            <person name="Rast P."/>
            <person name="Oberbeckmann S."/>
            <person name="Bunk B."/>
            <person name="Jeske O."/>
            <person name="Meyerdierks A."/>
            <person name="Storesund J.E."/>
            <person name="Kallscheuer N."/>
            <person name="Luecker S."/>
            <person name="Lage O.M."/>
            <person name="Pohl T."/>
            <person name="Merkel B.J."/>
            <person name="Hornburger P."/>
            <person name="Mueller R.-W."/>
            <person name="Bruemmer F."/>
            <person name="Labrenz M."/>
            <person name="Spormann A.M."/>
            <person name="Op Den Camp H."/>
            <person name="Overmann J."/>
            <person name="Amann R."/>
            <person name="Jetten M.S.M."/>
            <person name="Mascher T."/>
            <person name="Medema M.H."/>
            <person name="Devos D.P."/>
            <person name="Kaster A.-K."/>
            <person name="Ovreas L."/>
            <person name="Rohde M."/>
            <person name="Galperin M.Y."/>
            <person name="Jogler C."/>
        </authorList>
    </citation>
    <scope>NUCLEOTIDE SEQUENCE [LARGE SCALE GENOMIC DNA]</scope>
    <source>
        <strain evidence="8 9">Pan14r</strain>
    </source>
</reference>
<feature type="transmembrane region" description="Helical" evidence="6">
    <location>
        <begin position="316"/>
        <end position="334"/>
    </location>
</feature>
<dbReference type="GO" id="GO:0006874">
    <property type="term" value="P:intracellular calcium ion homeostasis"/>
    <property type="evidence" value="ECO:0007669"/>
    <property type="project" value="TreeGrafter"/>
</dbReference>
<dbReference type="NCBIfam" id="TIGR00367">
    <property type="entry name" value="calcium/sodium antiporter"/>
    <property type="match status" value="1"/>
</dbReference>
<evidence type="ECO:0000256" key="1">
    <source>
        <dbReference type="ARBA" id="ARBA00004141"/>
    </source>
</evidence>
<dbReference type="Pfam" id="PF01699">
    <property type="entry name" value="Na_Ca_ex"/>
    <property type="match status" value="2"/>
</dbReference>
<feature type="region of interest" description="Disordered" evidence="5">
    <location>
        <begin position="155"/>
        <end position="175"/>
    </location>
</feature>
<comment type="subcellular location">
    <subcellularLocation>
        <location evidence="1">Membrane</location>
        <topology evidence="1">Multi-pass membrane protein</topology>
    </subcellularLocation>
</comment>
<evidence type="ECO:0000256" key="2">
    <source>
        <dbReference type="ARBA" id="ARBA00022692"/>
    </source>
</evidence>
<feature type="transmembrane region" description="Helical" evidence="6">
    <location>
        <begin position="285"/>
        <end position="304"/>
    </location>
</feature>
<proteinExistence type="predicted"/>
<dbReference type="InterPro" id="IPR044880">
    <property type="entry name" value="NCX_ion-bd_dom_sf"/>
</dbReference>
<dbReference type="Proteomes" id="UP000317238">
    <property type="component" value="Unassembled WGS sequence"/>
</dbReference>
<evidence type="ECO:0000313" key="8">
    <source>
        <dbReference type="EMBL" id="TWT65860.1"/>
    </source>
</evidence>
<dbReference type="PANTHER" id="PTHR10846:SF8">
    <property type="entry name" value="INNER MEMBRANE PROTEIN YRBG"/>
    <property type="match status" value="1"/>
</dbReference>
<evidence type="ECO:0000259" key="7">
    <source>
        <dbReference type="Pfam" id="PF01699"/>
    </source>
</evidence>
<accession>A0A5C5XSK1</accession>
<feature type="transmembrane region" description="Helical" evidence="6">
    <location>
        <begin position="124"/>
        <end position="142"/>
    </location>
</feature>
<dbReference type="RefSeq" id="WP_145292744.1">
    <property type="nucleotide sequence ID" value="NZ_CP036319.1"/>
</dbReference>
<feature type="transmembrane region" description="Helical" evidence="6">
    <location>
        <begin position="74"/>
        <end position="94"/>
    </location>
</feature>
<dbReference type="Gene3D" id="1.20.1420.30">
    <property type="entry name" value="NCX, central ion-binding region"/>
    <property type="match status" value="2"/>
</dbReference>
<dbReference type="InterPro" id="IPR004481">
    <property type="entry name" value="K/Na/Ca-exchanger"/>
</dbReference>
<comment type="caution">
    <text evidence="8">The sequence shown here is derived from an EMBL/GenBank/DDBJ whole genome shotgun (WGS) entry which is preliminary data.</text>
</comment>
<evidence type="ECO:0000256" key="5">
    <source>
        <dbReference type="SAM" id="MobiDB-lite"/>
    </source>
</evidence>
<dbReference type="GO" id="GO:0005886">
    <property type="term" value="C:plasma membrane"/>
    <property type="evidence" value="ECO:0007669"/>
    <property type="project" value="TreeGrafter"/>
</dbReference>
<protein>
    <submittedName>
        <fullName evidence="8">Inner membrane protein YrbG</fullName>
    </submittedName>
</protein>
<organism evidence="8 9">
    <name type="scientific">Crateriforma conspicua</name>
    <dbReference type="NCBI Taxonomy" id="2527996"/>
    <lineage>
        <taxon>Bacteria</taxon>
        <taxon>Pseudomonadati</taxon>
        <taxon>Planctomycetota</taxon>
        <taxon>Planctomycetia</taxon>
        <taxon>Planctomycetales</taxon>
        <taxon>Planctomycetaceae</taxon>
        <taxon>Crateriforma</taxon>
    </lineage>
</organism>
<dbReference type="GO" id="GO:0008273">
    <property type="term" value="F:calcium, potassium:sodium antiporter activity"/>
    <property type="evidence" value="ECO:0007669"/>
    <property type="project" value="TreeGrafter"/>
</dbReference>
<feature type="domain" description="Sodium/calcium exchanger membrane region" evidence="7">
    <location>
        <begin position="5"/>
        <end position="144"/>
    </location>
</feature>
<evidence type="ECO:0000256" key="6">
    <source>
        <dbReference type="SAM" id="Phobius"/>
    </source>
</evidence>
<keyword evidence="3 6" id="KW-1133">Transmembrane helix</keyword>
<dbReference type="PANTHER" id="PTHR10846">
    <property type="entry name" value="SODIUM/POTASSIUM/CALCIUM EXCHANGER"/>
    <property type="match status" value="1"/>
</dbReference>
<dbReference type="AlphaFoldDB" id="A0A5C5XSK1"/>
<evidence type="ECO:0000256" key="3">
    <source>
        <dbReference type="ARBA" id="ARBA00022989"/>
    </source>
</evidence>
<keyword evidence="9" id="KW-1185">Reference proteome</keyword>
<feature type="domain" description="Sodium/calcium exchanger membrane region" evidence="7">
    <location>
        <begin position="187"/>
        <end position="330"/>
    </location>
</feature>
<dbReference type="OrthoDB" id="9794225at2"/>
<feature type="transmembrane region" description="Helical" evidence="6">
    <location>
        <begin position="221"/>
        <end position="245"/>
    </location>
</feature>
<name>A0A5C5XSK1_9PLAN</name>
<dbReference type="GO" id="GO:0005262">
    <property type="term" value="F:calcium channel activity"/>
    <property type="evidence" value="ECO:0007669"/>
    <property type="project" value="TreeGrafter"/>
</dbReference>
<gene>
    <name evidence="8" type="primary">yrbG</name>
    <name evidence="8" type="ORF">Pan14r_54100</name>
</gene>